<dbReference type="AlphaFoldDB" id="A0A418VA83"/>
<comment type="caution">
    <text evidence="1">The sequence shown here is derived from an EMBL/GenBank/DDBJ whole genome shotgun (WGS) entry which is preliminary data.</text>
</comment>
<organism evidence="1 2">
    <name type="scientific">Deinococcus cavernae</name>
    <dbReference type="NCBI Taxonomy" id="2320857"/>
    <lineage>
        <taxon>Bacteria</taxon>
        <taxon>Thermotogati</taxon>
        <taxon>Deinococcota</taxon>
        <taxon>Deinococci</taxon>
        <taxon>Deinococcales</taxon>
        <taxon>Deinococcaceae</taxon>
        <taxon>Deinococcus</taxon>
    </lineage>
</organism>
<dbReference type="Proteomes" id="UP000286287">
    <property type="component" value="Unassembled WGS sequence"/>
</dbReference>
<keyword evidence="2" id="KW-1185">Reference proteome</keyword>
<evidence type="ECO:0000313" key="2">
    <source>
        <dbReference type="Proteomes" id="UP000286287"/>
    </source>
</evidence>
<sequence length="129" mass="14665">MMLSESDLEKLLREHKQAFDAFIVLGWYDGVLSALATINSHRVALYLEAVWSDCAFPEMDTYLYRLSQLAFDEVAGIIKETSSRWEYANSEVLDEVIADAMLQNLLVSLTTENLIHKVWRPVEGARGLP</sequence>
<name>A0A418VA83_9DEIO</name>
<accession>A0A418VA83</accession>
<protein>
    <submittedName>
        <fullName evidence="1">Uncharacterized protein</fullName>
    </submittedName>
</protein>
<gene>
    <name evidence="1" type="ORF">D3875_17090</name>
</gene>
<proteinExistence type="predicted"/>
<evidence type="ECO:0000313" key="1">
    <source>
        <dbReference type="EMBL" id="RJF73000.1"/>
    </source>
</evidence>
<reference evidence="1 2" key="1">
    <citation type="submission" date="2018-09" db="EMBL/GenBank/DDBJ databases">
        <authorList>
            <person name="Zhu H."/>
        </authorList>
    </citation>
    <scope>NUCLEOTIDE SEQUENCE [LARGE SCALE GENOMIC DNA]</scope>
    <source>
        <strain evidence="1 2">K2S05-167</strain>
    </source>
</reference>
<dbReference type="EMBL" id="QYUJ01000014">
    <property type="protein sequence ID" value="RJF73000.1"/>
    <property type="molecule type" value="Genomic_DNA"/>
</dbReference>